<dbReference type="SUPFAM" id="SSF53756">
    <property type="entry name" value="UDP-Glycosyltransferase/glycogen phosphorylase"/>
    <property type="match status" value="1"/>
</dbReference>
<keyword evidence="8" id="KW-1185">Reference proteome</keyword>
<evidence type="ECO:0000256" key="5">
    <source>
        <dbReference type="ARBA" id="ARBA00022729"/>
    </source>
</evidence>
<dbReference type="InterPro" id="IPR050271">
    <property type="entry name" value="UDP-glycosyltransferase"/>
</dbReference>
<dbReference type="GO" id="GO:0015020">
    <property type="term" value="F:glucuronosyltransferase activity"/>
    <property type="evidence" value="ECO:0007669"/>
    <property type="project" value="UniProtKB-EC"/>
</dbReference>
<organism evidence="7 8">
    <name type="scientific">Oesophagostomum dentatum</name>
    <name type="common">Nodular worm</name>
    <dbReference type="NCBI Taxonomy" id="61180"/>
    <lineage>
        <taxon>Eukaryota</taxon>
        <taxon>Metazoa</taxon>
        <taxon>Ecdysozoa</taxon>
        <taxon>Nematoda</taxon>
        <taxon>Chromadorea</taxon>
        <taxon>Rhabditida</taxon>
        <taxon>Rhabditina</taxon>
        <taxon>Rhabditomorpha</taxon>
        <taxon>Strongyloidea</taxon>
        <taxon>Strongylidae</taxon>
        <taxon>Oesophagostomum</taxon>
    </lineage>
</organism>
<sequence>MPQNDLLADERLSLFITHCGAGSLLESATRGKPLIAIPLYGDQMRNANLAVKFGFGIIVNKEDLKDSAIMHDAVEKIIGDENSSNSEHPGEAAIPSGGEACQDYRVGC</sequence>
<proteinExistence type="inferred from homology"/>
<dbReference type="AlphaFoldDB" id="A0A0B1RXE0"/>
<reference evidence="7 8" key="1">
    <citation type="submission" date="2014-03" db="EMBL/GenBank/DDBJ databases">
        <title>Draft genome of the hookworm Oesophagostomum dentatum.</title>
        <authorList>
            <person name="Mitreva M."/>
        </authorList>
    </citation>
    <scope>NUCLEOTIDE SEQUENCE [LARGE SCALE GENOMIC DNA]</scope>
    <source>
        <strain evidence="7 8">OD-Hann</strain>
    </source>
</reference>
<dbReference type="PANTHER" id="PTHR48043">
    <property type="entry name" value="EG:EG0003.4 PROTEIN-RELATED"/>
    <property type="match status" value="1"/>
</dbReference>
<dbReference type="PANTHER" id="PTHR48043:SF23">
    <property type="entry name" value="UDP-GLUCURONOSYLTRANSFERASE"/>
    <property type="match status" value="1"/>
</dbReference>
<dbReference type="InterPro" id="IPR002213">
    <property type="entry name" value="UDP_glucos_trans"/>
</dbReference>
<dbReference type="Pfam" id="PF00201">
    <property type="entry name" value="UDPGT"/>
    <property type="match status" value="1"/>
</dbReference>
<keyword evidence="4" id="KW-0808">Transferase</keyword>
<accession>A0A0B1RXE0</accession>
<keyword evidence="3" id="KW-0328">Glycosyltransferase</keyword>
<gene>
    <name evidence="7" type="ORF">OESDEN_24500</name>
</gene>
<dbReference type="Proteomes" id="UP000053660">
    <property type="component" value="Unassembled WGS sequence"/>
</dbReference>
<dbReference type="OrthoDB" id="5850162at2759"/>
<evidence type="ECO:0000256" key="3">
    <source>
        <dbReference type="ARBA" id="ARBA00022676"/>
    </source>
</evidence>
<evidence type="ECO:0000313" key="8">
    <source>
        <dbReference type="Proteomes" id="UP000053660"/>
    </source>
</evidence>
<keyword evidence="5" id="KW-0732">Signal</keyword>
<evidence type="ECO:0000313" key="7">
    <source>
        <dbReference type="EMBL" id="KHJ75882.1"/>
    </source>
</evidence>
<comment type="catalytic activity">
    <reaction evidence="6">
        <text>glucuronate acceptor + UDP-alpha-D-glucuronate = acceptor beta-D-glucuronoside + UDP + H(+)</text>
        <dbReference type="Rhea" id="RHEA:21032"/>
        <dbReference type="ChEBI" id="CHEBI:15378"/>
        <dbReference type="ChEBI" id="CHEBI:58052"/>
        <dbReference type="ChEBI" id="CHEBI:58223"/>
        <dbReference type="ChEBI" id="CHEBI:132367"/>
        <dbReference type="ChEBI" id="CHEBI:132368"/>
        <dbReference type="EC" id="2.4.1.17"/>
    </reaction>
</comment>
<name>A0A0B1RXE0_OESDE</name>
<evidence type="ECO:0000256" key="6">
    <source>
        <dbReference type="ARBA" id="ARBA00047475"/>
    </source>
</evidence>
<dbReference type="EC" id="2.4.1.17" evidence="2"/>
<evidence type="ECO:0000256" key="2">
    <source>
        <dbReference type="ARBA" id="ARBA00012544"/>
    </source>
</evidence>
<evidence type="ECO:0000256" key="1">
    <source>
        <dbReference type="ARBA" id="ARBA00009995"/>
    </source>
</evidence>
<comment type="similarity">
    <text evidence="1">Belongs to the UDP-glycosyltransferase family.</text>
</comment>
<dbReference type="EMBL" id="KN612309">
    <property type="protein sequence ID" value="KHJ75882.1"/>
    <property type="molecule type" value="Genomic_DNA"/>
</dbReference>
<evidence type="ECO:0000256" key="4">
    <source>
        <dbReference type="ARBA" id="ARBA00022679"/>
    </source>
</evidence>
<protein>
    <recommendedName>
        <fullName evidence="2">glucuronosyltransferase</fullName>
        <ecNumber evidence="2">2.4.1.17</ecNumber>
    </recommendedName>
</protein>
<dbReference type="Gene3D" id="3.40.50.2000">
    <property type="entry name" value="Glycogen Phosphorylase B"/>
    <property type="match status" value="1"/>
</dbReference>